<dbReference type="EMBL" id="HBHI01025505">
    <property type="protein sequence ID" value="CAD9693067.1"/>
    <property type="molecule type" value="Transcribed_RNA"/>
</dbReference>
<gene>
    <name evidence="2" type="ORF">EANT1437_LOCUS13075</name>
</gene>
<dbReference type="PANTHER" id="PTHR21248:SF22">
    <property type="entry name" value="PHOSPHOLIPASE D"/>
    <property type="match status" value="1"/>
</dbReference>
<protein>
    <recommendedName>
        <fullName evidence="1">PLD phosphodiesterase domain-containing protein</fullName>
    </recommendedName>
</protein>
<dbReference type="GO" id="GO:0003824">
    <property type="term" value="F:catalytic activity"/>
    <property type="evidence" value="ECO:0007669"/>
    <property type="project" value="InterPro"/>
</dbReference>
<organism evidence="2">
    <name type="scientific">Eucampia antarctica</name>
    <dbReference type="NCBI Taxonomy" id="49252"/>
    <lineage>
        <taxon>Eukaryota</taxon>
        <taxon>Sar</taxon>
        <taxon>Stramenopiles</taxon>
        <taxon>Ochrophyta</taxon>
        <taxon>Bacillariophyta</taxon>
        <taxon>Mediophyceae</taxon>
        <taxon>Biddulphiophycidae</taxon>
        <taxon>Hemiaulales</taxon>
        <taxon>Hemiaulaceae</taxon>
        <taxon>Eucampia</taxon>
    </lineage>
</organism>
<dbReference type="AlphaFoldDB" id="A0A7S2S8X3"/>
<feature type="domain" description="PLD phosphodiesterase" evidence="1">
    <location>
        <begin position="9"/>
        <end position="36"/>
    </location>
</feature>
<dbReference type="PROSITE" id="PS50035">
    <property type="entry name" value="PLD"/>
    <property type="match status" value="1"/>
</dbReference>
<reference evidence="2" key="1">
    <citation type="submission" date="2021-01" db="EMBL/GenBank/DDBJ databases">
        <authorList>
            <person name="Corre E."/>
            <person name="Pelletier E."/>
            <person name="Niang G."/>
            <person name="Scheremetjew M."/>
            <person name="Finn R."/>
            <person name="Kale V."/>
            <person name="Holt S."/>
            <person name="Cochrane G."/>
            <person name="Meng A."/>
            <person name="Brown T."/>
            <person name="Cohen L."/>
        </authorList>
    </citation>
    <scope>NUCLEOTIDE SEQUENCE</scope>
    <source>
        <strain evidence="2">CCMP1452</strain>
    </source>
</reference>
<accession>A0A7S2S8X3</accession>
<dbReference type="PANTHER" id="PTHR21248">
    <property type="entry name" value="CARDIOLIPIN SYNTHASE"/>
    <property type="match status" value="1"/>
</dbReference>
<dbReference type="InterPro" id="IPR001736">
    <property type="entry name" value="PLipase_D/transphosphatidylase"/>
</dbReference>
<dbReference type="Gene3D" id="3.30.870.10">
    <property type="entry name" value="Endonuclease Chain A"/>
    <property type="match status" value="1"/>
</dbReference>
<sequence length="139" mass="15985">MGDKWLNGKTLAMHAKHYIVDDKCCYIGSQNLYDCDLGEWGVLIDDKDKTRDIMNEYWIPMWESSFIGKDVNTEAVLNAMKIEKSTEKTTVQIKKLRKSCPQINMVRQSLIGGTVNIDLGKLKSKLYEISDDDDSDQDW</sequence>
<evidence type="ECO:0000259" key="1">
    <source>
        <dbReference type="PROSITE" id="PS50035"/>
    </source>
</evidence>
<proteinExistence type="predicted"/>
<evidence type="ECO:0000313" key="2">
    <source>
        <dbReference type="EMBL" id="CAD9693067.1"/>
    </source>
</evidence>
<dbReference type="SUPFAM" id="SSF56024">
    <property type="entry name" value="Phospholipase D/nuclease"/>
    <property type="match status" value="1"/>
</dbReference>
<name>A0A7S2S8X3_9STRA</name>